<keyword evidence="3" id="KW-1185">Reference proteome</keyword>
<accession>A0A2G8SG93</accession>
<comment type="caution">
    <text evidence="2">The sequence shown here is derived from an EMBL/GenBank/DDBJ whole genome shotgun (WGS) entry which is preliminary data.</text>
</comment>
<evidence type="ECO:0000256" key="1">
    <source>
        <dbReference type="SAM" id="MobiDB-lite"/>
    </source>
</evidence>
<dbReference type="Proteomes" id="UP000230002">
    <property type="component" value="Unassembled WGS sequence"/>
</dbReference>
<proteinExistence type="predicted"/>
<protein>
    <submittedName>
        <fullName evidence="2">Uncharacterized protein</fullName>
    </submittedName>
</protein>
<feature type="compositionally biased region" description="Basic and acidic residues" evidence="1">
    <location>
        <begin position="78"/>
        <end position="94"/>
    </location>
</feature>
<sequence>MTSVAVTAGTLGCKASLHSSSSAVSVFGTAEGMAEMHCIMASALGSCRKKRLRLHRRGGRVAARKHRGRRCRRGGRMYRRDSSEGGKLERRKGETMSSCGSDIWLPSGRRTKQEELGGRNSNGRQ</sequence>
<feature type="compositionally biased region" description="Basic residues" evidence="1">
    <location>
        <begin position="55"/>
        <end position="77"/>
    </location>
</feature>
<dbReference type="AlphaFoldDB" id="A0A2G8SG93"/>
<name>A0A2G8SG93_9APHY</name>
<dbReference type="EMBL" id="AYKW01000009">
    <property type="protein sequence ID" value="PIL32772.1"/>
    <property type="molecule type" value="Genomic_DNA"/>
</dbReference>
<organism evidence="2 3">
    <name type="scientific">Ganoderma sinense ZZ0214-1</name>
    <dbReference type="NCBI Taxonomy" id="1077348"/>
    <lineage>
        <taxon>Eukaryota</taxon>
        <taxon>Fungi</taxon>
        <taxon>Dikarya</taxon>
        <taxon>Basidiomycota</taxon>
        <taxon>Agaricomycotina</taxon>
        <taxon>Agaricomycetes</taxon>
        <taxon>Polyporales</taxon>
        <taxon>Polyporaceae</taxon>
        <taxon>Ganoderma</taxon>
    </lineage>
</organism>
<feature type="region of interest" description="Disordered" evidence="1">
    <location>
        <begin position="55"/>
        <end position="125"/>
    </location>
</feature>
<evidence type="ECO:0000313" key="2">
    <source>
        <dbReference type="EMBL" id="PIL32772.1"/>
    </source>
</evidence>
<evidence type="ECO:0000313" key="3">
    <source>
        <dbReference type="Proteomes" id="UP000230002"/>
    </source>
</evidence>
<reference evidence="2 3" key="1">
    <citation type="journal article" date="2015" name="Sci. Rep.">
        <title>Chromosome-level genome map provides insights into diverse defense mechanisms in the medicinal fungus Ganoderma sinense.</title>
        <authorList>
            <person name="Zhu Y."/>
            <person name="Xu J."/>
            <person name="Sun C."/>
            <person name="Zhou S."/>
            <person name="Xu H."/>
            <person name="Nelson D.R."/>
            <person name="Qian J."/>
            <person name="Song J."/>
            <person name="Luo H."/>
            <person name="Xiang L."/>
            <person name="Li Y."/>
            <person name="Xu Z."/>
            <person name="Ji A."/>
            <person name="Wang L."/>
            <person name="Lu S."/>
            <person name="Hayward A."/>
            <person name="Sun W."/>
            <person name="Li X."/>
            <person name="Schwartz D.C."/>
            <person name="Wang Y."/>
            <person name="Chen S."/>
        </authorList>
    </citation>
    <scope>NUCLEOTIDE SEQUENCE [LARGE SCALE GENOMIC DNA]</scope>
    <source>
        <strain evidence="2 3">ZZ0214-1</strain>
    </source>
</reference>
<gene>
    <name evidence="2" type="ORF">GSI_04889</name>
</gene>